<dbReference type="AlphaFoldDB" id="A0A839MXQ5"/>
<organism evidence="2 3">
    <name type="scientific">Flexivirga oryzae</name>
    <dbReference type="NCBI Taxonomy" id="1794944"/>
    <lineage>
        <taxon>Bacteria</taxon>
        <taxon>Bacillati</taxon>
        <taxon>Actinomycetota</taxon>
        <taxon>Actinomycetes</taxon>
        <taxon>Micrococcales</taxon>
        <taxon>Dermacoccaceae</taxon>
        <taxon>Flexivirga</taxon>
    </lineage>
</organism>
<gene>
    <name evidence="2" type="ORF">FHU39_000214</name>
</gene>
<feature type="domain" description="IraD/Gp25-like" evidence="1">
    <location>
        <begin position="34"/>
        <end position="124"/>
    </location>
</feature>
<accession>A0A839MXQ5</accession>
<comment type="caution">
    <text evidence="2">The sequence shown here is derived from an EMBL/GenBank/DDBJ whole genome shotgun (WGS) entry which is preliminary data.</text>
</comment>
<dbReference type="EMBL" id="JACHVQ010000001">
    <property type="protein sequence ID" value="MBB2890230.1"/>
    <property type="molecule type" value="Genomic_DNA"/>
</dbReference>
<dbReference type="SUPFAM" id="SSF160719">
    <property type="entry name" value="gpW/gp25-like"/>
    <property type="match status" value="1"/>
</dbReference>
<evidence type="ECO:0000313" key="3">
    <source>
        <dbReference type="Proteomes" id="UP000559182"/>
    </source>
</evidence>
<dbReference type="RefSeq" id="WP_246336131.1">
    <property type="nucleotide sequence ID" value="NZ_JACHVQ010000001.1"/>
</dbReference>
<keyword evidence="3" id="KW-1185">Reference proteome</keyword>
<reference evidence="2 3" key="1">
    <citation type="submission" date="2020-08" db="EMBL/GenBank/DDBJ databases">
        <title>Sequencing the genomes of 1000 actinobacteria strains.</title>
        <authorList>
            <person name="Klenk H.-P."/>
        </authorList>
    </citation>
    <scope>NUCLEOTIDE SEQUENCE [LARGE SCALE GENOMIC DNA]</scope>
    <source>
        <strain evidence="2 3">DSM 105369</strain>
    </source>
</reference>
<dbReference type="Pfam" id="PF04965">
    <property type="entry name" value="GPW_gp25"/>
    <property type="match status" value="1"/>
</dbReference>
<dbReference type="Gene3D" id="3.10.450.40">
    <property type="match status" value="1"/>
</dbReference>
<sequence length="139" mass="15086">MSTPMPAVGGRPFLGIGWRFPLQVSPTGAIATSDQEQKIEESLYLILGTAKGERPMLPEFGCGIHDLVFAPGDASTIAQVVSTVRDALLTYEPRIDVITVDASPAPGEPNVLLIRVDYRIRTSNARANLVYPFFITEGR</sequence>
<evidence type="ECO:0000259" key="1">
    <source>
        <dbReference type="Pfam" id="PF04965"/>
    </source>
</evidence>
<protein>
    <recommendedName>
        <fullName evidence="1">IraD/Gp25-like domain-containing protein</fullName>
    </recommendedName>
</protein>
<proteinExistence type="predicted"/>
<name>A0A839MXQ5_9MICO</name>
<evidence type="ECO:0000313" key="2">
    <source>
        <dbReference type="EMBL" id="MBB2890230.1"/>
    </source>
</evidence>
<dbReference type="InterPro" id="IPR007048">
    <property type="entry name" value="IraD/Gp25-like"/>
</dbReference>
<dbReference type="Proteomes" id="UP000559182">
    <property type="component" value="Unassembled WGS sequence"/>
</dbReference>